<dbReference type="RefSeq" id="WP_280763380.1">
    <property type="nucleotide sequence ID" value="NZ_JARXVC010000018.1"/>
</dbReference>
<reference evidence="1 2" key="1">
    <citation type="submission" date="2023-04" db="EMBL/GenBank/DDBJ databases">
        <title>Forest soil microbial communities from Buena Vista Peninsula, Colon Province, Panama.</title>
        <authorList>
            <person name="Bouskill N."/>
        </authorList>
    </citation>
    <scope>NUCLEOTIDE SEQUENCE [LARGE SCALE GENOMIC DNA]</scope>
    <source>
        <strain evidence="1 2">CFH S0262</strain>
    </source>
</reference>
<dbReference type="Proteomes" id="UP001160334">
    <property type="component" value="Unassembled WGS sequence"/>
</dbReference>
<name>A0ABT6MIJ5_9NOCA</name>
<accession>A0ABT6MIJ5</accession>
<keyword evidence="2" id="KW-1185">Reference proteome</keyword>
<evidence type="ECO:0000313" key="1">
    <source>
        <dbReference type="EMBL" id="MDH6284143.1"/>
    </source>
</evidence>
<evidence type="ECO:0008006" key="3">
    <source>
        <dbReference type="Google" id="ProtNLM"/>
    </source>
</evidence>
<organism evidence="1 2">
    <name type="scientific">Prescottella agglutinans</name>
    <dbReference type="NCBI Taxonomy" id="1644129"/>
    <lineage>
        <taxon>Bacteria</taxon>
        <taxon>Bacillati</taxon>
        <taxon>Actinomycetota</taxon>
        <taxon>Actinomycetes</taxon>
        <taxon>Mycobacteriales</taxon>
        <taxon>Nocardiaceae</taxon>
        <taxon>Prescottella</taxon>
    </lineage>
</organism>
<protein>
    <recommendedName>
        <fullName evidence="3">SMI1/KNR4 family protein</fullName>
    </recommendedName>
</protein>
<sequence>MTGDLAHTPYSRENEWLWAEEFGVNTWHESVEFELFERAIADGIILVPTPGHLMYADTSYDPFGTIYGFVPDEFEEGMVCGCAVVTPEDRGWEVETGPDAVVTWLNAVVASLAETKPYVPRGALQRRYTF</sequence>
<gene>
    <name evidence="1" type="ORF">M2280_005395</name>
</gene>
<comment type="caution">
    <text evidence="1">The sequence shown here is derived from an EMBL/GenBank/DDBJ whole genome shotgun (WGS) entry which is preliminary data.</text>
</comment>
<proteinExistence type="predicted"/>
<dbReference type="EMBL" id="JARXVC010000018">
    <property type="protein sequence ID" value="MDH6284143.1"/>
    <property type="molecule type" value="Genomic_DNA"/>
</dbReference>
<evidence type="ECO:0000313" key="2">
    <source>
        <dbReference type="Proteomes" id="UP001160334"/>
    </source>
</evidence>